<protein>
    <submittedName>
        <fullName evidence="1">Uncharacterized protein</fullName>
    </submittedName>
</protein>
<dbReference type="Proteomes" id="UP001171299">
    <property type="component" value="Unassembled WGS sequence"/>
</dbReference>
<accession>A0ABT8Y3V5</accession>
<organism evidence="1 2">
    <name type="scientific">Pantoea phytobeneficialis</name>
    <dbReference type="NCBI Taxonomy" id="2052056"/>
    <lineage>
        <taxon>Bacteria</taxon>
        <taxon>Pseudomonadati</taxon>
        <taxon>Pseudomonadota</taxon>
        <taxon>Gammaproteobacteria</taxon>
        <taxon>Enterobacterales</taxon>
        <taxon>Erwiniaceae</taxon>
        <taxon>Pantoea</taxon>
    </lineage>
</organism>
<evidence type="ECO:0000313" key="2">
    <source>
        <dbReference type="Proteomes" id="UP001171299"/>
    </source>
</evidence>
<dbReference type="EMBL" id="JAUOOM010000038">
    <property type="protein sequence ID" value="MDO6409819.1"/>
    <property type="molecule type" value="Genomic_DNA"/>
</dbReference>
<keyword evidence="2" id="KW-1185">Reference proteome</keyword>
<sequence length="97" mass="11295">MGKLRFNEKLLSNLRAFYDEISDADSRHSEAMSGEESNHYTIASYAQELWEIAEKYLDKLRAIAEKDIGPTRRWAWTWGWNRKMKKLGGQKGGTQRA</sequence>
<gene>
    <name evidence="1" type="ORF">Q3404_24930</name>
</gene>
<comment type="caution">
    <text evidence="1">The sequence shown here is derived from an EMBL/GenBank/DDBJ whole genome shotgun (WGS) entry which is preliminary data.</text>
</comment>
<dbReference type="RefSeq" id="WP_208723581.1">
    <property type="nucleotide sequence ID" value="NZ_CP024636.1"/>
</dbReference>
<reference evidence="1" key="1">
    <citation type="submission" date="2023-07" db="EMBL/GenBank/DDBJ databases">
        <title>The extreme plant-growth-promoting properties of Pantoea phytobeneficialis PF55 revealed by functional and genomic analysis.</title>
        <authorList>
            <person name="Nascimento F.X."/>
            <person name="Marcio R.J."/>
        </authorList>
    </citation>
    <scope>NUCLEOTIDE SEQUENCE</scope>
    <source>
        <strain evidence="1">PF55</strain>
    </source>
</reference>
<evidence type="ECO:0000313" key="1">
    <source>
        <dbReference type="EMBL" id="MDO6409819.1"/>
    </source>
</evidence>
<proteinExistence type="predicted"/>
<name>A0ABT8Y3V5_9GAMM</name>